<dbReference type="Proteomes" id="UP001201812">
    <property type="component" value="Unassembled WGS sequence"/>
</dbReference>
<feature type="region of interest" description="Disordered" evidence="1">
    <location>
        <begin position="49"/>
        <end position="307"/>
    </location>
</feature>
<reference evidence="2" key="1">
    <citation type="submission" date="2022-01" db="EMBL/GenBank/DDBJ databases">
        <title>Genome Sequence Resource for Two Populations of Ditylenchus destructor, the Migratory Endoparasitic Phytonematode.</title>
        <authorList>
            <person name="Zhang H."/>
            <person name="Lin R."/>
            <person name="Xie B."/>
        </authorList>
    </citation>
    <scope>NUCLEOTIDE SEQUENCE</scope>
    <source>
        <strain evidence="2">BazhouSP</strain>
    </source>
</reference>
<proteinExistence type="predicted"/>
<feature type="compositionally biased region" description="Basic and acidic residues" evidence="1">
    <location>
        <begin position="177"/>
        <end position="207"/>
    </location>
</feature>
<accession>A0AAD4MH84</accession>
<feature type="compositionally biased region" description="Basic and acidic residues" evidence="1">
    <location>
        <begin position="215"/>
        <end position="231"/>
    </location>
</feature>
<feature type="region of interest" description="Disordered" evidence="1">
    <location>
        <begin position="315"/>
        <end position="334"/>
    </location>
</feature>
<feature type="compositionally biased region" description="Polar residues" evidence="1">
    <location>
        <begin position="92"/>
        <end position="106"/>
    </location>
</feature>
<feature type="compositionally biased region" description="Basic and acidic residues" evidence="1">
    <location>
        <begin position="124"/>
        <end position="133"/>
    </location>
</feature>
<dbReference type="AlphaFoldDB" id="A0AAD4MH84"/>
<dbReference type="EMBL" id="JAKKPZ010000461">
    <property type="protein sequence ID" value="KAI1694895.1"/>
    <property type="molecule type" value="Genomic_DNA"/>
</dbReference>
<name>A0AAD4MH84_9BILA</name>
<feature type="compositionally biased region" description="Low complexity" evidence="1">
    <location>
        <begin position="247"/>
        <end position="299"/>
    </location>
</feature>
<feature type="compositionally biased region" description="Basic and acidic residues" evidence="1">
    <location>
        <begin position="50"/>
        <end position="90"/>
    </location>
</feature>
<gene>
    <name evidence="2" type="ORF">DdX_19894</name>
</gene>
<comment type="caution">
    <text evidence="2">The sequence shown here is derived from an EMBL/GenBank/DDBJ whole genome shotgun (WGS) entry which is preliminary data.</text>
</comment>
<evidence type="ECO:0000256" key="1">
    <source>
        <dbReference type="SAM" id="MobiDB-lite"/>
    </source>
</evidence>
<protein>
    <submittedName>
        <fullName evidence="2">Uncharacterized protein</fullName>
    </submittedName>
</protein>
<feature type="compositionally biased region" description="Polar residues" evidence="1">
    <location>
        <begin position="323"/>
        <end position="334"/>
    </location>
</feature>
<feature type="compositionally biased region" description="Basic and acidic residues" evidence="1">
    <location>
        <begin position="142"/>
        <end position="169"/>
    </location>
</feature>
<organism evidence="2 3">
    <name type="scientific">Ditylenchus destructor</name>
    <dbReference type="NCBI Taxonomy" id="166010"/>
    <lineage>
        <taxon>Eukaryota</taxon>
        <taxon>Metazoa</taxon>
        <taxon>Ecdysozoa</taxon>
        <taxon>Nematoda</taxon>
        <taxon>Chromadorea</taxon>
        <taxon>Rhabditida</taxon>
        <taxon>Tylenchina</taxon>
        <taxon>Tylenchomorpha</taxon>
        <taxon>Sphaerularioidea</taxon>
        <taxon>Anguinidae</taxon>
        <taxon>Anguininae</taxon>
        <taxon>Ditylenchus</taxon>
    </lineage>
</organism>
<sequence length="334" mass="36848">MLAHPGRGLVGIGASIHRLVPEIDAATEQRGRRAMCDRKLDRAYGGIGTRDQHALGRSGLEQRDATRDAARAARRDHDRIGLDPRIERLPSESMNSAKPSDQTIPAQRQHAPDHAHHSVFPNPVERDERDSSEQLRPQPRRLLAEQPDHRQRGGRTEQAAEQRIERDPPLEQPGDLHVGRSEHVEHGDRVAMRVEPAARGEQHDDRRRGRHQHHQRDGEPGDRVQERADRRKPLRVPVDLRRRRNRAGSGADALDSAASPEARSTSIIAGIGRSASSPASPSQGSSSSASRLRSTSATRVTPGSVRTRWTIAFAAASRRAASPSTSWIVSRPAS</sequence>
<evidence type="ECO:0000313" key="3">
    <source>
        <dbReference type="Proteomes" id="UP001201812"/>
    </source>
</evidence>
<keyword evidence="3" id="KW-1185">Reference proteome</keyword>
<evidence type="ECO:0000313" key="2">
    <source>
        <dbReference type="EMBL" id="KAI1694895.1"/>
    </source>
</evidence>